<gene>
    <name evidence="1" type="ORF">PBY51_012091</name>
</gene>
<evidence type="ECO:0000313" key="1">
    <source>
        <dbReference type="EMBL" id="KAK5867620.1"/>
    </source>
</evidence>
<organism evidence="1 2">
    <name type="scientific">Eleginops maclovinus</name>
    <name type="common">Patagonian blennie</name>
    <name type="synonym">Eleginus maclovinus</name>
    <dbReference type="NCBI Taxonomy" id="56733"/>
    <lineage>
        <taxon>Eukaryota</taxon>
        <taxon>Metazoa</taxon>
        <taxon>Chordata</taxon>
        <taxon>Craniata</taxon>
        <taxon>Vertebrata</taxon>
        <taxon>Euteleostomi</taxon>
        <taxon>Actinopterygii</taxon>
        <taxon>Neopterygii</taxon>
        <taxon>Teleostei</taxon>
        <taxon>Neoteleostei</taxon>
        <taxon>Acanthomorphata</taxon>
        <taxon>Eupercaria</taxon>
        <taxon>Perciformes</taxon>
        <taxon>Notothenioidei</taxon>
        <taxon>Eleginopidae</taxon>
        <taxon>Eleginops</taxon>
    </lineage>
</organism>
<reference evidence="1 2" key="2">
    <citation type="journal article" date="2023" name="Mol. Biol. Evol.">
        <title>Genomics of Secondarily Temperate Adaptation in the Only Non-Antarctic Icefish.</title>
        <authorList>
            <person name="Rivera-Colon A.G."/>
            <person name="Rayamajhi N."/>
            <person name="Minhas B.F."/>
            <person name="Madrigal G."/>
            <person name="Bilyk K.T."/>
            <person name="Yoon V."/>
            <person name="Hune M."/>
            <person name="Gregory S."/>
            <person name="Cheng C.H.C."/>
            <person name="Catchen J.M."/>
        </authorList>
    </citation>
    <scope>NUCLEOTIDE SEQUENCE [LARGE SCALE GENOMIC DNA]</scope>
    <source>
        <strain evidence="1">JMC-PN-2008</strain>
    </source>
</reference>
<evidence type="ECO:0000313" key="2">
    <source>
        <dbReference type="Proteomes" id="UP001346869"/>
    </source>
</evidence>
<dbReference type="AlphaFoldDB" id="A0AAN7XSN2"/>
<protein>
    <submittedName>
        <fullName evidence="1">Uncharacterized protein</fullName>
    </submittedName>
</protein>
<reference evidence="1 2" key="1">
    <citation type="journal article" date="2023" name="Genes (Basel)">
        <title>Chromosome-Level Genome Assembly and Circadian Gene Repertoire of the Patagonia Blennie Eleginops maclovinus-The Closest Ancestral Proxy of Antarctic Cryonotothenioids.</title>
        <authorList>
            <person name="Cheng C.C."/>
            <person name="Rivera-Colon A.G."/>
            <person name="Minhas B.F."/>
            <person name="Wilson L."/>
            <person name="Rayamajhi N."/>
            <person name="Vargas-Chacoff L."/>
            <person name="Catchen J.M."/>
        </authorList>
    </citation>
    <scope>NUCLEOTIDE SEQUENCE [LARGE SCALE GENOMIC DNA]</scope>
    <source>
        <strain evidence="1">JMC-PN-2008</strain>
    </source>
</reference>
<keyword evidence="2" id="KW-1185">Reference proteome</keyword>
<comment type="caution">
    <text evidence="1">The sequence shown here is derived from an EMBL/GenBank/DDBJ whole genome shotgun (WGS) entry which is preliminary data.</text>
</comment>
<proteinExistence type="predicted"/>
<accession>A0AAN7XSN2</accession>
<name>A0AAN7XSN2_ELEMC</name>
<sequence length="76" mass="8553">MEGWRRGLQLVMKSSLFILRRQSVSGRARGLRGSTAFSACKVCRVPLRSVLCCLCVSTRFPQLGHKETESERPLQS</sequence>
<dbReference type="EMBL" id="JAUZQC010000008">
    <property type="protein sequence ID" value="KAK5867620.1"/>
    <property type="molecule type" value="Genomic_DNA"/>
</dbReference>
<dbReference type="Proteomes" id="UP001346869">
    <property type="component" value="Unassembled WGS sequence"/>
</dbReference>